<dbReference type="InterPro" id="IPR004143">
    <property type="entry name" value="BPL_LPL_catalytic"/>
</dbReference>
<evidence type="ECO:0000256" key="4">
    <source>
        <dbReference type="ARBA" id="ARBA00023267"/>
    </source>
</evidence>
<dbReference type="CDD" id="cd16442">
    <property type="entry name" value="BPL"/>
    <property type="match status" value="1"/>
</dbReference>
<dbReference type="GO" id="GO:0004077">
    <property type="term" value="F:biotin--[biotin carboxyl-carrier protein] ligase activity"/>
    <property type="evidence" value="ECO:0007669"/>
    <property type="project" value="UniProtKB-EC"/>
</dbReference>
<name>A0A517MQR0_9BACT</name>
<evidence type="ECO:0000313" key="8">
    <source>
        <dbReference type="EMBL" id="QDS97219.1"/>
    </source>
</evidence>
<dbReference type="OrthoDB" id="9807064at2"/>
<dbReference type="Proteomes" id="UP000319852">
    <property type="component" value="Chromosome"/>
</dbReference>
<keyword evidence="1 8" id="KW-0436">Ligase</keyword>
<dbReference type="EMBL" id="CP036263">
    <property type="protein sequence ID" value="QDS97219.1"/>
    <property type="molecule type" value="Genomic_DNA"/>
</dbReference>
<organism evidence="8 9">
    <name type="scientific">Adhaeretor mobilis</name>
    <dbReference type="NCBI Taxonomy" id="1930276"/>
    <lineage>
        <taxon>Bacteria</taxon>
        <taxon>Pseudomonadati</taxon>
        <taxon>Planctomycetota</taxon>
        <taxon>Planctomycetia</taxon>
        <taxon>Pirellulales</taxon>
        <taxon>Lacipirellulaceae</taxon>
        <taxon>Adhaeretor</taxon>
    </lineage>
</organism>
<dbReference type="AlphaFoldDB" id="A0A517MQR0"/>
<keyword evidence="9" id="KW-1185">Reference proteome</keyword>
<gene>
    <name evidence="8" type="primary">birA_2</name>
    <name evidence="8" type="ORF">HG15A2_04800</name>
</gene>
<dbReference type="Gene3D" id="2.30.30.100">
    <property type="match status" value="1"/>
</dbReference>
<dbReference type="SUPFAM" id="SSF50037">
    <property type="entry name" value="C-terminal domain of transcriptional repressors"/>
    <property type="match status" value="1"/>
</dbReference>
<keyword evidence="3" id="KW-0067">ATP-binding</keyword>
<dbReference type="PROSITE" id="PS51733">
    <property type="entry name" value="BPL_LPL_CATALYTIC"/>
    <property type="match status" value="1"/>
</dbReference>
<dbReference type="GO" id="GO:0005737">
    <property type="term" value="C:cytoplasm"/>
    <property type="evidence" value="ECO:0007669"/>
    <property type="project" value="TreeGrafter"/>
</dbReference>
<evidence type="ECO:0000256" key="1">
    <source>
        <dbReference type="ARBA" id="ARBA00022598"/>
    </source>
</evidence>
<evidence type="ECO:0000256" key="2">
    <source>
        <dbReference type="ARBA" id="ARBA00022741"/>
    </source>
</evidence>
<dbReference type="NCBIfam" id="TIGR00121">
    <property type="entry name" value="birA_ligase"/>
    <property type="match status" value="1"/>
</dbReference>
<dbReference type="InterPro" id="IPR003142">
    <property type="entry name" value="BPL_C"/>
</dbReference>
<dbReference type="RefSeq" id="WP_145057415.1">
    <property type="nucleotide sequence ID" value="NZ_CP036263.1"/>
</dbReference>
<evidence type="ECO:0000259" key="7">
    <source>
        <dbReference type="PROSITE" id="PS51733"/>
    </source>
</evidence>
<dbReference type="SUPFAM" id="SSF55681">
    <property type="entry name" value="Class II aaRS and biotin synthetases"/>
    <property type="match status" value="1"/>
</dbReference>
<keyword evidence="4" id="KW-0092">Biotin</keyword>
<comment type="catalytic activity">
    <reaction evidence="6">
        <text>biotin + L-lysyl-[protein] + ATP = N(6)-biotinyl-L-lysyl-[protein] + AMP + diphosphate + H(+)</text>
        <dbReference type="Rhea" id="RHEA:11756"/>
        <dbReference type="Rhea" id="RHEA-COMP:9752"/>
        <dbReference type="Rhea" id="RHEA-COMP:10505"/>
        <dbReference type="ChEBI" id="CHEBI:15378"/>
        <dbReference type="ChEBI" id="CHEBI:29969"/>
        <dbReference type="ChEBI" id="CHEBI:30616"/>
        <dbReference type="ChEBI" id="CHEBI:33019"/>
        <dbReference type="ChEBI" id="CHEBI:57586"/>
        <dbReference type="ChEBI" id="CHEBI:83144"/>
        <dbReference type="ChEBI" id="CHEBI:456215"/>
        <dbReference type="EC" id="6.3.4.15"/>
    </reaction>
</comment>
<dbReference type="InterPro" id="IPR045864">
    <property type="entry name" value="aa-tRNA-synth_II/BPL/LPL"/>
</dbReference>
<dbReference type="GO" id="GO:0005524">
    <property type="term" value="F:ATP binding"/>
    <property type="evidence" value="ECO:0007669"/>
    <property type="project" value="UniProtKB-KW"/>
</dbReference>
<protein>
    <recommendedName>
        <fullName evidence="5">biotin--[biotin carboxyl-carrier protein] ligase</fullName>
        <ecNumber evidence="5">6.3.4.15</ecNumber>
    </recommendedName>
</protein>
<dbReference type="EC" id="6.3.4.15" evidence="5"/>
<dbReference type="InterPro" id="IPR008988">
    <property type="entry name" value="Transcriptional_repressor_C"/>
</dbReference>
<sequence>MNLPNSICQSDLESLLEDTFLQSAIHYAQTDSTNTQAIELLASDNSVDSPCLVVAESQVAGRGRGANQWWSASGSLTFSLIVEFPKTAFSVEQKNLLPLLTGMAILHTGETLLPDADFALKWPNDVYLAGRKLAGVLIEVPSQSSDHAVIGIGVNVNNSFSDAPEGLSSTCISLADQSGVQHSRIQILRTFMREIESLLNSAFGSTAAGETFLDDWPAYCLLTGKQVTLQIGSTQVTGICRGIDISGALILETVNGPQSFLSGVVHSWI</sequence>
<dbReference type="KEGG" id="amob:HG15A2_04800"/>
<dbReference type="PANTHER" id="PTHR12835">
    <property type="entry name" value="BIOTIN PROTEIN LIGASE"/>
    <property type="match status" value="1"/>
</dbReference>
<feature type="domain" description="BPL/LPL catalytic" evidence="7">
    <location>
        <begin position="14"/>
        <end position="203"/>
    </location>
</feature>
<evidence type="ECO:0000256" key="6">
    <source>
        <dbReference type="ARBA" id="ARBA00047846"/>
    </source>
</evidence>
<dbReference type="InterPro" id="IPR004408">
    <property type="entry name" value="Biotin_CoA_COase_ligase"/>
</dbReference>
<dbReference type="Pfam" id="PF03099">
    <property type="entry name" value="BPL_LplA_LipB"/>
    <property type="match status" value="1"/>
</dbReference>
<dbReference type="Gene3D" id="3.30.930.10">
    <property type="entry name" value="Bira Bifunctional Protein, Domain 2"/>
    <property type="match status" value="1"/>
</dbReference>
<evidence type="ECO:0000256" key="3">
    <source>
        <dbReference type="ARBA" id="ARBA00022840"/>
    </source>
</evidence>
<dbReference type="PANTHER" id="PTHR12835:SF5">
    <property type="entry name" value="BIOTIN--PROTEIN LIGASE"/>
    <property type="match status" value="1"/>
</dbReference>
<evidence type="ECO:0000256" key="5">
    <source>
        <dbReference type="ARBA" id="ARBA00024227"/>
    </source>
</evidence>
<evidence type="ECO:0000313" key="9">
    <source>
        <dbReference type="Proteomes" id="UP000319852"/>
    </source>
</evidence>
<keyword evidence="2" id="KW-0547">Nucleotide-binding</keyword>
<accession>A0A517MQR0</accession>
<proteinExistence type="predicted"/>
<dbReference type="Pfam" id="PF02237">
    <property type="entry name" value="BPL_C"/>
    <property type="match status" value="1"/>
</dbReference>
<reference evidence="8 9" key="1">
    <citation type="submission" date="2019-02" db="EMBL/GenBank/DDBJ databases">
        <title>Deep-cultivation of Planctomycetes and their phenomic and genomic characterization uncovers novel biology.</title>
        <authorList>
            <person name="Wiegand S."/>
            <person name="Jogler M."/>
            <person name="Boedeker C."/>
            <person name="Pinto D."/>
            <person name="Vollmers J."/>
            <person name="Rivas-Marin E."/>
            <person name="Kohn T."/>
            <person name="Peeters S.H."/>
            <person name="Heuer A."/>
            <person name="Rast P."/>
            <person name="Oberbeckmann S."/>
            <person name="Bunk B."/>
            <person name="Jeske O."/>
            <person name="Meyerdierks A."/>
            <person name="Storesund J.E."/>
            <person name="Kallscheuer N."/>
            <person name="Luecker S."/>
            <person name="Lage O.M."/>
            <person name="Pohl T."/>
            <person name="Merkel B.J."/>
            <person name="Hornburger P."/>
            <person name="Mueller R.-W."/>
            <person name="Bruemmer F."/>
            <person name="Labrenz M."/>
            <person name="Spormann A.M."/>
            <person name="Op den Camp H."/>
            <person name="Overmann J."/>
            <person name="Amann R."/>
            <person name="Jetten M.S.M."/>
            <person name="Mascher T."/>
            <person name="Medema M.H."/>
            <person name="Devos D.P."/>
            <person name="Kaster A.-K."/>
            <person name="Ovreas L."/>
            <person name="Rohde M."/>
            <person name="Galperin M.Y."/>
            <person name="Jogler C."/>
        </authorList>
    </citation>
    <scope>NUCLEOTIDE SEQUENCE [LARGE SCALE GENOMIC DNA]</scope>
    <source>
        <strain evidence="8 9">HG15A2</strain>
    </source>
</reference>